<protein>
    <submittedName>
        <fullName evidence="1">Amino acid ABC transporter ATP-binding protein</fullName>
    </submittedName>
</protein>
<comment type="caution">
    <text evidence="1">The sequence shown here is derived from an EMBL/GenBank/DDBJ whole genome shotgun (WGS) entry which is preliminary data.</text>
</comment>
<name>A0ABX1JR88_9MICC</name>
<dbReference type="Proteomes" id="UP000523795">
    <property type="component" value="Unassembled WGS sequence"/>
</dbReference>
<feature type="non-terminal residue" evidence="1">
    <location>
        <position position="1"/>
    </location>
</feature>
<accession>A0ABX1JR88</accession>
<proteinExistence type="predicted"/>
<keyword evidence="2" id="KW-1185">Reference proteome</keyword>
<keyword evidence="1" id="KW-0547">Nucleotide-binding</keyword>
<dbReference type="EMBL" id="JAAZSR010000326">
    <property type="protein sequence ID" value="NKX51850.1"/>
    <property type="molecule type" value="Genomic_DNA"/>
</dbReference>
<reference evidence="1 2" key="1">
    <citation type="submission" date="2020-04" db="EMBL/GenBank/DDBJ databases">
        <authorList>
            <person name="Liu S."/>
        </authorList>
    </citation>
    <scope>NUCLEOTIDE SEQUENCE [LARGE SCALE GENOMIC DNA]</scope>
    <source>
        <strain evidence="1 2">CGMCC 1.15091</strain>
    </source>
</reference>
<dbReference type="GO" id="GO:0005524">
    <property type="term" value="F:ATP binding"/>
    <property type="evidence" value="ECO:0007669"/>
    <property type="project" value="UniProtKB-KW"/>
</dbReference>
<organism evidence="1 2">
    <name type="scientific">Arthrobacter deserti</name>
    <dbReference type="NCBI Taxonomy" id="1742687"/>
    <lineage>
        <taxon>Bacteria</taxon>
        <taxon>Bacillati</taxon>
        <taxon>Actinomycetota</taxon>
        <taxon>Actinomycetes</taxon>
        <taxon>Micrococcales</taxon>
        <taxon>Micrococcaceae</taxon>
        <taxon>Arthrobacter</taxon>
    </lineage>
</organism>
<sequence>GQIVEQASPQEFFTNPRSDRAKDFLGKILEH</sequence>
<keyword evidence="1" id="KW-0067">ATP-binding</keyword>
<gene>
    <name evidence="1" type="ORF">HER39_15005</name>
</gene>
<evidence type="ECO:0000313" key="1">
    <source>
        <dbReference type="EMBL" id="NKX51850.1"/>
    </source>
</evidence>
<evidence type="ECO:0000313" key="2">
    <source>
        <dbReference type="Proteomes" id="UP000523795"/>
    </source>
</evidence>